<evidence type="ECO:0000256" key="1">
    <source>
        <dbReference type="ARBA" id="ARBA00000085"/>
    </source>
</evidence>
<dbReference type="Gene3D" id="1.10.287.130">
    <property type="match status" value="1"/>
</dbReference>
<evidence type="ECO:0000256" key="8">
    <source>
        <dbReference type="ARBA" id="ARBA00022989"/>
    </source>
</evidence>
<dbReference type="InterPro" id="IPR050428">
    <property type="entry name" value="TCS_sensor_his_kinase"/>
</dbReference>
<evidence type="ECO:0000259" key="13">
    <source>
        <dbReference type="PROSITE" id="PS50885"/>
    </source>
</evidence>
<keyword evidence="15" id="KW-1185">Reference proteome</keyword>
<evidence type="ECO:0000256" key="4">
    <source>
        <dbReference type="ARBA" id="ARBA00022553"/>
    </source>
</evidence>
<dbReference type="FunFam" id="3.30.565.10:FF:000006">
    <property type="entry name" value="Sensor histidine kinase WalK"/>
    <property type="match status" value="1"/>
</dbReference>
<dbReference type="CDD" id="cd06225">
    <property type="entry name" value="HAMP"/>
    <property type="match status" value="1"/>
</dbReference>
<dbReference type="SMART" id="SM00387">
    <property type="entry name" value="HATPase_c"/>
    <property type="match status" value="1"/>
</dbReference>
<gene>
    <name evidence="14" type="ORF">LARV_02861</name>
</gene>
<dbReference type="PANTHER" id="PTHR45436">
    <property type="entry name" value="SENSOR HISTIDINE KINASE YKOH"/>
    <property type="match status" value="1"/>
</dbReference>
<name>A0A0S7BHL6_9CHLR</name>
<accession>A0A0S7BHL6</accession>
<keyword evidence="6 11" id="KW-0812">Transmembrane</keyword>
<dbReference type="Gene3D" id="3.30.565.10">
    <property type="entry name" value="Histidine kinase-like ATPase, C-terminal domain"/>
    <property type="match status" value="1"/>
</dbReference>
<dbReference type="Proteomes" id="UP000055060">
    <property type="component" value="Unassembled WGS sequence"/>
</dbReference>
<dbReference type="GO" id="GO:0000155">
    <property type="term" value="F:phosphorelay sensor kinase activity"/>
    <property type="evidence" value="ECO:0007669"/>
    <property type="project" value="InterPro"/>
</dbReference>
<keyword evidence="9" id="KW-0902">Two-component regulatory system</keyword>
<dbReference type="InterPro" id="IPR036890">
    <property type="entry name" value="HATPase_C_sf"/>
</dbReference>
<dbReference type="AlphaFoldDB" id="A0A0S7BHL6"/>
<dbReference type="InterPro" id="IPR004358">
    <property type="entry name" value="Sig_transdc_His_kin-like_C"/>
</dbReference>
<dbReference type="InterPro" id="IPR003594">
    <property type="entry name" value="HATPase_dom"/>
</dbReference>
<evidence type="ECO:0000256" key="3">
    <source>
        <dbReference type="ARBA" id="ARBA00012438"/>
    </source>
</evidence>
<comment type="subcellular location">
    <subcellularLocation>
        <location evidence="2">Membrane</location>
    </subcellularLocation>
</comment>
<dbReference type="InterPro" id="IPR003660">
    <property type="entry name" value="HAMP_dom"/>
</dbReference>
<dbReference type="CDD" id="cd00082">
    <property type="entry name" value="HisKA"/>
    <property type="match status" value="1"/>
</dbReference>
<dbReference type="SUPFAM" id="SSF47384">
    <property type="entry name" value="Homodimeric domain of signal transducing histidine kinase"/>
    <property type="match status" value="1"/>
</dbReference>
<dbReference type="RefSeq" id="WP_075074283.1">
    <property type="nucleotide sequence ID" value="NZ_DF967972.1"/>
</dbReference>
<evidence type="ECO:0000256" key="2">
    <source>
        <dbReference type="ARBA" id="ARBA00004370"/>
    </source>
</evidence>
<evidence type="ECO:0000256" key="5">
    <source>
        <dbReference type="ARBA" id="ARBA00022679"/>
    </source>
</evidence>
<dbReference type="PANTHER" id="PTHR45436:SF5">
    <property type="entry name" value="SENSOR HISTIDINE KINASE TRCS"/>
    <property type="match status" value="1"/>
</dbReference>
<dbReference type="Pfam" id="PF00672">
    <property type="entry name" value="HAMP"/>
    <property type="match status" value="1"/>
</dbReference>
<feature type="domain" description="HAMP" evidence="13">
    <location>
        <begin position="178"/>
        <end position="230"/>
    </location>
</feature>
<organism evidence="14">
    <name type="scientific">Longilinea arvoryzae</name>
    <dbReference type="NCBI Taxonomy" id="360412"/>
    <lineage>
        <taxon>Bacteria</taxon>
        <taxon>Bacillati</taxon>
        <taxon>Chloroflexota</taxon>
        <taxon>Anaerolineae</taxon>
        <taxon>Anaerolineales</taxon>
        <taxon>Anaerolineaceae</taxon>
        <taxon>Longilinea</taxon>
    </lineage>
</organism>
<dbReference type="InterPro" id="IPR005467">
    <property type="entry name" value="His_kinase_dom"/>
</dbReference>
<dbReference type="SMART" id="SM00388">
    <property type="entry name" value="HisKA"/>
    <property type="match status" value="1"/>
</dbReference>
<dbReference type="CDD" id="cd00075">
    <property type="entry name" value="HATPase"/>
    <property type="match status" value="1"/>
</dbReference>
<keyword evidence="10 11" id="KW-0472">Membrane</keyword>
<evidence type="ECO:0000313" key="14">
    <source>
        <dbReference type="EMBL" id="GAP15081.1"/>
    </source>
</evidence>
<proteinExistence type="predicted"/>
<sequence>MRLRLILAFILVALVPIVAITVFARLSVASQVETYMTSGGMVGLDELVSSLKDYYTAHQSWQGADSLLQSVHGGQGRGLGMGGMMNQRLRLIDAEGVLVFDTAGLQTAGQRVSASLLAEAVQMKDARGKIIGYLWAEGGLGTNLGGGQRLVQRLNNISLLAGGIALVLAVILALLVGSGLARPMQQLELAARRMAEGDLSQRVQVQGNDELATLGQSFNHMAASLQESEARRQAMTADIAHELRTPLAVQRAQLEAMQDGIYPMTAANLQVALDQNTTLARLVEDLRTLALADARELKLESIAVDLQQLAIDVVARFQPAARERSIDLVLNPKSERECPRVMGDPLRIEQILNNVLANALRFTPENGRVDLSIDCSERFVQVSVHDGGPGITPEALPHLFERFYRADRARSREQGGTGLGLAIARQLAELMGGTLTAANHEHGGAIFDLRFPSA</sequence>
<dbReference type="Gene3D" id="6.10.340.10">
    <property type="match status" value="1"/>
</dbReference>
<keyword evidence="8 11" id="KW-1133">Transmembrane helix</keyword>
<protein>
    <recommendedName>
        <fullName evidence="3">histidine kinase</fullName>
        <ecNumber evidence="3">2.7.13.3</ecNumber>
    </recommendedName>
</protein>
<dbReference type="SUPFAM" id="SSF55874">
    <property type="entry name" value="ATPase domain of HSP90 chaperone/DNA topoisomerase II/histidine kinase"/>
    <property type="match status" value="1"/>
</dbReference>
<evidence type="ECO:0000256" key="6">
    <source>
        <dbReference type="ARBA" id="ARBA00022692"/>
    </source>
</evidence>
<evidence type="ECO:0000313" key="15">
    <source>
        <dbReference type="Proteomes" id="UP000055060"/>
    </source>
</evidence>
<dbReference type="InterPro" id="IPR036097">
    <property type="entry name" value="HisK_dim/P_sf"/>
</dbReference>
<feature type="domain" description="Histidine kinase" evidence="12">
    <location>
        <begin position="238"/>
        <end position="454"/>
    </location>
</feature>
<evidence type="ECO:0000259" key="12">
    <source>
        <dbReference type="PROSITE" id="PS50109"/>
    </source>
</evidence>
<comment type="catalytic activity">
    <reaction evidence="1">
        <text>ATP + protein L-histidine = ADP + protein N-phospho-L-histidine.</text>
        <dbReference type="EC" id="2.7.13.3"/>
    </reaction>
</comment>
<feature type="transmembrane region" description="Helical" evidence="11">
    <location>
        <begin position="157"/>
        <end position="177"/>
    </location>
</feature>
<dbReference type="GO" id="GO:0005886">
    <property type="term" value="C:plasma membrane"/>
    <property type="evidence" value="ECO:0007669"/>
    <property type="project" value="TreeGrafter"/>
</dbReference>
<dbReference type="InterPro" id="IPR003661">
    <property type="entry name" value="HisK_dim/P_dom"/>
</dbReference>
<dbReference type="SMART" id="SM00304">
    <property type="entry name" value="HAMP"/>
    <property type="match status" value="1"/>
</dbReference>
<evidence type="ECO:0000256" key="7">
    <source>
        <dbReference type="ARBA" id="ARBA00022777"/>
    </source>
</evidence>
<dbReference type="PROSITE" id="PS50109">
    <property type="entry name" value="HIS_KIN"/>
    <property type="match status" value="1"/>
</dbReference>
<dbReference type="PRINTS" id="PR00344">
    <property type="entry name" value="BCTRLSENSOR"/>
</dbReference>
<evidence type="ECO:0000256" key="10">
    <source>
        <dbReference type="ARBA" id="ARBA00023136"/>
    </source>
</evidence>
<dbReference type="EMBL" id="DF967972">
    <property type="protein sequence ID" value="GAP15081.1"/>
    <property type="molecule type" value="Genomic_DNA"/>
</dbReference>
<evidence type="ECO:0000256" key="11">
    <source>
        <dbReference type="SAM" id="Phobius"/>
    </source>
</evidence>
<dbReference type="STRING" id="360412.LARV_02861"/>
<keyword evidence="4" id="KW-0597">Phosphoprotein</keyword>
<keyword evidence="7 14" id="KW-0418">Kinase</keyword>
<dbReference type="Pfam" id="PF00512">
    <property type="entry name" value="HisKA"/>
    <property type="match status" value="1"/>
</dbReference>
<keyword evidence="5" id="KW-0808">Transferase</keyword>
<dbReference type="EC" id="2.7.13.3" evidence="3"/>
<dbReference type="Pfam" id="PF02518">
    <property type="entry name" value="HATPase_c"/>
    <property type="match status" value="1"/>
</dbReference>
<evidence type="ECO:0000256" key="9">
    <source>
        <dbReference type="ARBA" id="ARBA00023012"/>
    </source>
</evidence>
<dbReference type="PROSITE" id="PS50885">
    <property type="entry name" value="HAMP"/>
    <property type="match status" value="1"/>
</dbReference>
<reference evidence="14" key="1">
    <citation type="submission" date="2015-07" db="EMBL/GenBank/DDBJ databases">
        <title>Draft Genome Sequences of Anaerolinea thermolimosa IMO-1, Bellilinea caldifistulae GOMI-1, Leptolinea tardivitalis YMTK-2, Levilinea saccharolytica KIBI-1,Longilinea arvoryzae KOME-1, Previously Described as Members of the Anaerolineaceae (Chloroflexi).</title>
        <authorList>
            <person name="Sekiguchi Y."/>
            <person name="Ohashi A."/>
            <person name="Matsuura N."/>
            <person name="Tourlousse M.D."/>
        </authorList>
    </citation>
    <scope>NUCLEOTIDE SEQUENCE [LARGE SCALE GENOMIC DNA]</scope>
    <source>
        <strain evidence="14">KOME-1</strain>
    </source>
</reference>
<dbReference type="SUPFAM" id="SSF158472">
    <property type="entry name" value="HAMP domain-like"/>
    <property type="match status" value="1"/>
</dbReference>